<evidence type="ECO:0000313" key="2">
    <source>
        <dbReference type="Proteomes" id="UP000076842"/>
    </source>
</evidence>
<dbReference type="EMBL" id="KV423977">
    <property type="protein sequence ID" value="KZT56452.1"/>
    <property type="molecule type" value="Genomic_DNA"/>
</dbReference>
<proteinExistence type="predicted"/>
<evidence type="ECO:0000313" key="1">
    <source>
        <dbReference type="EMBL" id="KZT56452.1"/>
    </source>
</evidence>
<accession>A0A165FA10</accession>
<organism evidence="1 2">
    <name type="scientific">Calocera cornea HHB12733</name>
    <dbReference type="NCBI Taxonomy" id="1353952"/>
    <lineage>
        <taxon>Eukaryota</taxon>
        <taxon>Fungi</taxon>
        <taxon>Dikarya</taxon>
        <taxon>Basidiomycota</taxon>
        <taxon>Agaricomycotina</taxon>
        <taxon>Dacrymycetes</taxon>
        <taxon>Dacrymycetales</taxon>
        <taxon>Dacrymycetaceae</taxon>
        <taxon>Calocera</taxon>
    </lineage>
</organism>
<name>A0A165FA10_9BASI</name>
<dbReference type="InParanoid" id="A0A165FA10"/>
<dbReference type="AlphaFoldDB" id="A0A165FA10"/>
<sequence length="206" mass="23127">MDLEWKGSRILSAALVQHLKTHFASSACLPYEIGSLPYADSQDNYWQDDDWLLGSDLVVMETEVEDWPRGDVSLIRNGFGFDQALVLLAATGDGTCKETVWSVKESKPTKYLALRVNEDFEDDQIDARYTLRQSLVSARDAVCELYQPADPKRVKAIHPDAVFRLDAIKRDLEQLLEVPQMDGKGQVVAKEILSRLGVEIVVAQTD</sequence>
<protein>
    <submittedName>
        <fullName evidence="1">Uncharacterized protein</fullName>
    </submittedName>
</protein>
<dbReference type="Proteomes" id="UP000076842">
    <property type="component" value="Unassembled WGS sequence"/>
</dbReference>
<keyword evidence="2" id="KW-1185">Reference proteome</keyword>
<reference evidence="1 2" key="1">
    <citation type="journal article" date="2016" name="Mol. Biol. Evol.">
        <title>Comparative Genomics of Early-Diverging Mushroom-Forming Fungi Provides Insights into the Origins of Lignocellulose Decay Capabilities.</title>
        <authorList>
            <person name="Nagy L.G."/>
            <person name="Riley R."/>
            <person name="Tritt A."/>
            <person name="Adam C."/>
            <person name="Daum C."/>
            <person name="Floudas D."/>
            <person name="Sun H."/>
            <person name="Yadav J.S."/>
            <person name="Pangilinan J."/>
            <person name="Larsson K.H."/>
            <person name="Matsuura K."/>
            <person name="Barry K."/>
            <person name="Labutti K."/>
            <person name="Kuo R."/>
            <person name="Ohm R.A."/>
            <person name="Bhattacharya S.S."/>
            <person name="Shirouzu T."/>
            <person name="Yoshinaga Y."/>
            <person name="Martin F.M."/>
            <person name="Grigoriev I.V."/>
            <person name="Hibbett D.S."/>
        </authorList>
    </citation>
    <scope>NUCLEOTIDE SEQUENCE [LARGE SCALE GENOMIC DNA]</scope>
    <source>
        <strain evidence="1 2">HHB12733</strain>
    </source>
</reference>
<gene>
    <name evidence="1" type="ORF">CALCODRAFT_483928</name>
</gene>